<evidence type="ECO:0000256" key="1">
    <source>
        <dbReference type="ARBA" id="ARBA00007074"/>
    </source>
</evidence>
<organism evidence="10 11">
    <name type="scientific">Roseburia zhanii</name>
    <dbReference type="NCBI Taxonomy" id="2763064"/>
    <lineage>
        <taxon>Bacteria</taxon>
        <taxon>Bacillati</taxon>
        <taxon>Bacillota</taxon>
        <taxon>Clostridia</taxon>
        <taxon>Lachnospirales</taxon>
        <taxon>Lachnospiraceae</taxon>
        <taxon>Roseburia</taxon>
    </lineage>
</organism>
<protein>
    <submittedName>
        <fullName evidence="10">C40 family peptidase</fullName>
    </submittedName>
</protein>
<evidence type="ECO:0000256" key="5">
    <source>
        <dbReference type="ARBA" id="ARBA00022807"/>
    </source>
</evidence>
<dbReference type="Gene3D" id="3.90.1720.10">
    <property type="entry name" value="endopeptidase domain like (from Nostoc punctiforme)"/>
    <property type="match status" value="1"/>
</dbReference>
<dbReference type="Gene3D" id="6.10.250.3150">
    <property type="match status" value="1"/>
</dbReference>
<name>A0A923LNS6_9FIRM</name>
<keyword evidence="5" id="KW-0788">Thiol protease</keyword>
<dbReference type="InterPro" id="IPR000064">
    <property type="entry name" value="NLP_P60_dom"/>
</dbReference>
<evidence type="ECO:0000313" key="10">
    <source>
        <dbReference type="EMBL" id="MBC5714314.1"/>
    </source>
</evidence>
<evidence type="ECO:0000259" key="9">
    <source>
        <dbReference type="PROSITE" id="PS51935"/>
    </source>
</evidence>
<feature type="compositionally biased region" description="Low complexity" evidence="7">
    <location>
        <begin position="267"/>
        <end position="300"/>
    </location>
</feature>
<dbReference type="GO" id="GO:0006508">
    <property type="term" value="P:proteolysis"/>
    <property type="evidence" value="ECO:0007669"/>
    <property type="project" value="UniProtKB-KW"/>
</dbReference>
<evidence type="ECO:0000256" key="4">
    <source>
        <dbReference type="ARBA" id="ARBA00022801"/>
    </source>
</evidence>
<evidence type="ECO:0000256" key="2">
    <source>
        <dbReference type="ARBA" id="ARBA00022670"/>
    </source>
</evidence>
<accession>A0A923LNS6</accession>
<gene>
    <name evidence="10" type="ORF">H8S17_08835</name>
</gene>
<dbReference type="SUPFAM" id="SSF54001">
    <property type="entry name" value="Cysteine proteinases"/>
    <property type="match status" value="1"/>
</dbReference>
<dbReference type="Pfam" id="PF24568">
    <property type="entry name" value="CC_PcsB"/>
    <property type="match status" value="1"/>
</dbReference>
<keyword evidence="11" id="KW-1185">Reference proteome</keyword>
<evidence type="ECO:0000256" key="7">
    <source>
        <dbReference type="SAM" id="MobiDB-lite"/>
    </source>
</evidence>
<dbReference type="InterPro" id="IPR038765">
    <property type="entry name" value="Papain-like_cys_pep_sf"/>
</dbReference>
<dbReference type="Pfam" id="PF00877">
    <property type="entry name" value="NLPC_P60"/>
    <property type="match status" value="1"/>
</dbReference>
<feature type="region of interest" description="Disordered" evidence="7">
    <location>
        <begin position="255"/>
        <end position="310"/>
    </location>
</feature>
<feature type="compositionally biased region" description="Basic and acidic residues" evidence="7">
    <location>
        <begin position="255"/>
        <end position="266"/>
    </location>
</feature>
<feature type="domain" description="NlpC/P60" evidence="9">
    <location>
        <begin position="313"/>
        <end position="426"/>
    </location>
</feature>
<feature type="chain" id="PRO_5037295412" evidence="8">
    <location>
        <begin position="42"/>
        <end position="426"/>
    </location>
</feature>
<feature type="coiled-coil region" evidence="6">
    <location>
        <begin position="44"/>
        <end position="120"/>
    </location>
</feature>
<keyword evidence="4" id="KW-0378">Hydrolase</keyword>
<dbReference type="InterPro" id="IPR057309">
    <property type="entry name" value="PcsB_CC"/>
</dbReference>
<proteinExistence type="inferred from homology"/>
<reference evidence="10" key="1">
    <citation type="submission" date="2020-08" db="EMBL/GenBank/DDBJ databases">
        <title>Genome public.</title>
        <authorList>
            <person name="Liu C."/>
            <person name="Sun Q."/>
        </authorList>
    </citation>
    <scope>NUCLEOTIDE SEQUENCE</scope>
    <source>
        <strain evidence="10">BX1005</strain>
    </source>
</reference>
<keyword evidence="3 8" id="KW-0732">Signal</keyword>
<evidence type="ECO:0000256" key="6">
    <source>
        <dbReference type="SAM" id="Coils"/>
    </source>
</evidence>
<sequence length="426" mass="45658">MQCRQPILKRRINVRKQGGKRFLAVMLVVAAAMTQVLSVNASTMSKAKDAKKAAESDLNKANSQIETIEKQQQALQNEIDAKDAELVNLLVNIGILEDELDSKNAQLEQVTADLAKAEQTEADQYASMKKRIQFMYERGDTAMIESLLGSENMADFLNRVEYVSEVYDYDRNLLTQYQTTVQQVADLKSTVETEKAELEAMEDEYAAQQTELENVLAAKKARMGDYNNQLATAQAEAEAYKKTIAAQNKIIKEEERKQKEQEEKARAAAAKASAGNSNSSTSGTGNTGNSTGGTSSNSTGSSGGGENPSYSTSVSGSSVVSYACQFVGNPYVWGGTSLTNGADCSGFVMSVFAHFGVSLPHSSGALQGCGKAVSYANAQPGDLICYSGHVAIYMGGGQIVHAQSTAVGITTSSATYRTIVAVRRVL</sequence>
<dbReference type="AlphaFoldDB" id="A0A923LNS6"/>
<feature type="signal peptide" evidence="8">
    <location>
        <begin position="1"/>
        <end position="41"/>
    </location>
</feature>
<dbReference type="GO" id="GO:0008234">
    <property type="term" value="F:cysteine-type peptidase activity"/>
    <property type="evidence" value="ECO:0007669"/>
    <property type="project" value="UniProtKB-KW"/>
</dbReference>
<dbReference type="PANTHER" id="PTHR47053:SF1">
    <property type="entry name" value="MUREIN DD-ENDOPEPTIDASE MEPH-RELATED"/>
    <property type="match status" value="1"/>
</dbReference>
<comment type="similarity">
    <text evidence="1">Belongs to the peptidase C40 family.</text>
</comment>
<keyword evidence="2" id="KW-0645">Protease</keyword>
<dbReference type="InterPro" id="IPR051202">
    <property type="entry name" value="Peptidase_C40"/>
</dbReference>
<dbReference type="EMBL" id="JACOPH010000006">
    <property type="protein sequence ID" value="MBC5714314.1"/>
    <property type="molecule type" value="Genomic_DNA"/>
</dbReference>
<evidence type="ECO:0000313" key="11">
    <source>
        <dbReference type="Proteomes" id="UP000606720"/>
    </source>
</evidence>
<comment type="caution">
    <text evidence="10">The sequence shown here is derived from an EMBL/GenBank/DDBJ whole genome shotgun (WGS) entry which is preliminary data.</text>
</comment>
<dbReference type="PROSITE" id="PS51935">
    <property type="entry name" value="NLPC_P60"/>
    <property type="match status" value="1"/>
</dbReference>
<dbReference type="PANTHER" id="PTHR47053">
    <property type="entry name" value="MUREIN DD-ENDOPEPTIDASE MEPH-RELATED"/>
    <property type="match status" value="1"/>
</dbReference>
<evidence type="ECO:0000256" key="3">
    <source>
        <dbReference type="ARBA" id="ARBA00022729"/>
    </source>
</evidence>
<keyword evidence="6" id="KW-0175">Coiled coil</keyword>
<dbReference type="Proteomes" id="UP000606720">
    <property type="component" value="Unassembled WGS sequence"/>
</dbReference>
<evidence type="ECO:0000256" key="8">
    <source>
        <dbReference type="SAM" id="SignalP"/>
    </source>
</evidence>